<protein>
    <submittedName>
        <fullName evidence="5">MarR family transcriptional regulator</fullName>
    </submittedName>
</protein>
<name>A0A8J2TU03_9BACI</name>
<dbReference type="InterPro" id="IPR023187">
    <property type="entry name" value="Tscrpt_reg_MarR-type_CS"/>
</dbReference>
<dbReference type="RefSeq" id="WP_188392768.1">
    <property type="nucleotide sequence ID" value="NZ_BMEV01000053.1"/>
</dbReference>
<keyword evidence="3" id="KW-0804">Transcription</keyword>
<keyword evidence="6" id="KW-1185">Reference proteome</keyword>
<dbReference type="SUPFAM" id="SSF46785">
    <property type="entry name" value="Winged helix' DNA-binding domain"/>
    <property type="match status" value="1"/>
</dbReference>
<feature type="domain" description="HTH marR-type" evidence="4">
    <location>
        <begin position="7"/>
        <end position="139"/>
    </location>
</feature>
<dbReference type="Gene3D" id="1.10.10.10">
    <property type="entry name" value="Winged helix-like DNA-binding domain superfamily/Winged helix DNA-binding domain"/>
    <property type="match status" value="1"/>
</dbReference>
<dbReference type="PROSITE" id="PS01117">
    <property type="entry name" value="HTH_MARR_1"/>
    <property type="match status" value="1"/>
</dbReference>
<reference evidence="5" key="1">
    <citation type="journal article" date="2014" name="Int. J. Syst. Evol. Microbiol.">
        <title>Complete genome sequence of Corynebacterium casei LMG S-19264T (=DSM 44701T), isolated from a smear-ripened cheese.</title>
        <authorList>
            <consortium name="US DOE Joint Genome Institute (JGI-PGF)"/>
            <person name="Walter F."/>
            <person name="Albersmeier A."/>
            <person name="Kalinowski J."/>
            <person name="Ruckert C."/>
        </authorList>
    </citation>
    <scope>NUCLEOTIDE SEQUENCE</scope>
    <source>
        <strain evidence="5">CGMCC 1.12360</strain>
    </source>
</reference>
<dbReference type="AlphaFoldDB" id="A0A8J2TU03"/>
<dbReference type="InterPro" id="IPR039422">
    <property type="entry name" value="MarR/SlyA-like"/>
</dbReference>
<keyword evidence="2" id="KW-0238">DNA-binding</keyword>
<evidence type="ECO:0000259" key="4">
    <source>
        <dbReference type="PROSITE" id="PS50995"/>
    </source>
</evidence>
<dbReference type="PROSITE" id="PS50995">
    <property type="entry name" value="HTH_MARR_2"/>
    <property type="match status" value="1"/>
</dbReference>
<dbReference type="GO" id="GO:0006950">
    <property type="term" value="P:response to stress"/>
    <property type="evidence" value="ECO:0007669"/>
    <property type="project" value="TreeGrafter"/>
</dbReference>
<dbReference type="PANTHER" id="PTHR33164:SF56">
    <property type="entry name" value="HTH-TYPE TRANSCRIPTIONAL REGULATOR MHQR"/>
    <property type="match status" value="1"/>
</dbReference>
<dbReference type="GO" id="GO:0003700">
    <property type="term" value="F:DNA-binding transcription factor activity"/>
    <property type="evidence" value="ECO:0007669"/>
    <property type="project" value="InterPro"/>
</dbReference>
<dbReference type="InterPro" id="IPR036388">
    <property type="entry name" value="WH-like_DNA-bd_sf"/>
</dbReference>
<organism evidence="5 6">
    <name type="scientific">Compostibacillus humi</name>
    <dbReference type="NCBI Taxonomy" id="1245525"/>
    <lineage>
        <taxon>Bacteria</taxon>
        <taxon>Bacillati</taxon>
        <taxon>Bacillota</taxon>
        <taxon>Bacilli</taxon>
        <taxon>Bacillales</taxon>
        <taxon>Bacillaceae</taxon>
        <taxon>Compostibacillus</taxon>
    </lineage>
</organism>
<evidence type="ECO:0000256" key="3">
    <source>
        <dbReference type="ARBA" id="ARBA00023163"/>
    </source>
</evidence>
<dbReference type="InterPro" id="IPR036390">
    <property type="entry name" value="WH_DNA-bd_sf"/>
</dbReference>
<dbReference type="PANTHER" id="PTHR33164">
    <property type="entry name" value="TRANSCRIPTIONAL REGULATOR, MARR FAMILY"/>
    <property type="match status" value="1"/>
</dbReference>
<proteinExistence type="predicted"/>
<evidence type="ECO:0000256" key="2">
    <source>
        <dbReference type="ARBA" id="ARBA00023125"/>
    </source>
</evidence>
<dbReference type="InterPro" id="IPR000835">
    <property type="entry name" value="HTH_MarR-typ"/>
</dbReference>
<dbReference type="Proteomes" id="UP000602050">
    <property type="component" value="Unassembled WGS sequence"/>
</dbReference>
<evidence type="ECO:0000256" key="1">
    <source>
        <dbReference type="ARBA" id="ARBA00023015"/>
    </source>
</evidence>
<comment type="caution">
    <text evidence="5">The sequence shown here is derived from an EMBL/GenBank/DDBJ whole genome shotgun (WGS) entry which is preliminary data.</text>
</comment>
<evidence type="ECO:0000313" key="6">
    <source>
        <dbReference type="Proteomes" id="UP000602050"/>
    </source>
</evidence>
<reference evidence="5" key="2">
    <citation type="submission" date="2020-09" db="EMBL/GenBank/DDBJ databases">
        <authorList>
            <person name="Sun Q."/>
            <person name="Zhou Y."/>
        </authorList>
    </citation>
    <scope>NUCLEOTIDE SEQUENCE</scope>
    <source>
        <strain evidence="5">CGMCC 1.12360</strain>
    </source>
</reference>
<dbReference type="GO" id="GO:0003677">
    <property type="term" value="F:DNA binding"/>
    <property type="evidence" value="ECO:0007669"/>
    <property type="project" value="UniProtKB-KW"/>
</dbReference>
<dbReference type="EMBL" id="BMEV01000053">
    <property type="protein sequence ID" value="GFZ83552.1"/>
    <property type="molecule type" value="Genomic_DNA"/>
</dbReference>
<sequence length="145" mass="16742">MPEYSSALKAFVVLMKANKTLEEVIKKDISNYGMRTSDFTVLEALYHKGRQTIREITEAVLIQTGSITYVIDKLEKRELLQRSACKDDRRAVYIQLTPKGEQLMEEIFPKHQQVIEEIFSDITEEEKETVINVLKTVGKKGEMML</sequence>
<accession>A0A8J2TU03</accession>
<dbReference type="PRINTS" id="PR00598">
    <property type="entry name" value="HTHMARR"/>
</dbReference>
<keyword evidence="1" id="KW-0805">Transcription regulation</keyword>
<dbReference type="Pfam" id="PF01047">
    <property type="entry name" value="MarR"/>
    <property type="match status" value="1"/>
</dbReference>
<gene>
    <name evidence="5" type="ORF">GCM10010978_25170</name>
</gene>
<evidence type="ECO:0000313" key="5">
    <source>
        <dbReference type="EMBL" id="GFZ83552.1"/>
    </source>
</evidence>
<dbReference type="SMART" id="SM00347">
    <property type="entry name" value="HTH_MARR"/>
    <property type="match status" value="1"/>
</dbReference>